<accession>A0ABU5RUS0</accession>
<dbReference type="RefSeq" id="WP_323305566.1">
    <property type="nucleotide sequence ID" value="NZ_JAYGHX010000005.1"/>
</dbReference>
<gene>
    <name evidence="1" type="ORF">VB738_09785</name>
</gene>
<protein>
    <submittedName>
        <fullName evidence="1">Uncharacterized protein</fullName>
    </submittedName>
</protein>
<keyword evidence="2" id="KW-1185">Reference proteome</keyword>
<evidence type="ECO:0000313" key="1">
    <source>
        <dbReference type="EMBL" id="MEA5391545.1"/>
    </source>
</evidence>
<reference evidence="1 2" key="1">
    <citation type="submission" date="2023-12" db="EMBL/GenBank/DDBJ databases">
        <title>Baltic Sea Cyanobacteria.</title>
        <authorList>
            <person name="Delbaje E."/>
            <person name="Fewer D.P."/>
            <person name="Shishido T.K."/>
        </authorList>
    </citation>
    <scope>NUCLEOTIDE SEQUENCE [LARGE SCALE GENOMIC DNA]</scope>
    <source>
        <strain evidence="1 2">UHCC 0139</strain>
    </source>
</reference>
<evidence type="ECO:0000313" key="2">
    <source>
        <dbReference type="Proteomes" id="UP001304461"/>
    </source>
</evidence>
<dbReference type="EMBL" id="JAYGHX010000005">
    <property type="protein sequence ID" value="MEA5391545.1"/>
    <property type="molecule type" value="Genomic_DNA"/>
</dbReference>
<proteinExistence type="predicted"/>
<name>A0ABU5RUS0_9CYAN</name>
<organism evidence="1 2">
    <name type="scientific">Cyanobium gracile UHCC 0139</name>
    <dbReference type="NCBI Taxonomy" id="3110308"/>
    <lineage>
        <taxon>Bacteria</taxon>
        <taxon>Bacillati</taxon>
        <taxon>Cyanobacteriota</taxon>
        <taxon>Cyanophyceae</taxon>
        <taxon>Synechococcales</taxon>
        <taxon>Prochlorococcaceae</taxon>
        <taxon>Cyanobium</taxon>
    </lineage>
</organism>
<dbReference type="Proteomes" id="UP001304461">
    <property type="component" value="Unassembled WGS sequence"/>
</dbReference>
<sequence>MGMLPRLQRVRPTAPVEQVIDNGRIALLVDVFDHRPGRAAGGGRPGGRWWNGSL</sequence>
<comment type="caution">
    <text evidence="1">The sequence shown here is derived from an EMBL/GenBank/DDBJ whole genome shotgun (WGS) entry which is preliminary data.</text>
</comment>